<evidence type="ECO:0000313" key="1">
    <source>
        <dbReference type="EMBL" id="CAL1536264.1"/>
    </source>
</evidence>
<evidence type="ECO:0000313" key="2">
    <source>
        <dbReference type="Proteomes" id="UP001497497"/>
    </source>
</evidence>
<dbReference type="AlphaFoldDB" id="A0AAV2HRA4"/>
<proteinExistence type="predicted"/>
<feature type="non-terminal residue" evidence="1">
    <location>
        <position position="171"/>
    </location>
</feature>
<name>A0AAV2HRA4_LYMST</name>
<gene>
    <name evidence="1" type="ORF">GSLYS_00010177001</name>
</gene>
<keyword evidence="2" id="KW-1185">Reference proteome</keyword>
<comment type="caution">
    <text evidence="1">The sequence shown here is derived from an EMBL/GenBank/DDBJ whole genome shotgun (WGS) entry which is preliminary data.</text>
</comment>
<sequence length="171" mass="18768">MQKLLAQVSDISENKTEKHFSNISEDQSTRFAGGAAAMSGGAIFQDVQTGRQQLNSNNLPVDSESVTDDDKSNSYLTLLNKQTESKNVEDPASTEALVPQNISNNLSHPTPLTSLPSTVSLNEDEFHDSMITDSQASIIQVPVKETVEINNYMPEISELLPVRVKQITKDF</sequence>
<dbReference type="Proteomes" id="UP001497497">
    <property type="component" value="Unassembled WGS sequence"/>
</dbReference>
<reference evidence="1 2" key="1">
    <citation type="submission" date="2024-04" db="EMBL/GenBank/DDBJ databases">
        <authorList>
            <consortium name="Genoscope - CEA"/>
            <person name="William W."/>
        </authorList>
    </citation>
    <scope>NUCLEOTIDE SEQUENCE [LARGE SCALE GENOMIC DNA]</scope>
</reference>
<organism evidence="1 2">
    <name type="scientific">Lymnaea stagnalis</name>
    <name type="common">Great pond snail</name>
    <name type="synonym">Helix stagnalis</name>
    <dbReference type="NCBI Taxonomy" id="6523"/>
    <lineage>
        <taxon>Eukaryota</taxon>
        <taxon>Metazoa</taxon>
        <taxon>Spiralia</taxon>
        <taxon>Lophotrochozoa</taxon>
        <taxon>Mollusca</taxon>
        <taxon>Gastropoda</taxon>
        <taxon>Heterobranchia</taxon>
        <taxon>Euthyneura</taxon>
        <taxon>Panpulmonata</taxon>
        <taxon>Hygrophila</taxon>
        <taxon>Lymnaeoidea</taxon>
        <taxon>Lymnaeidae</taxon>
        <taxon>Lymnaea</taxon>
    </lineage>
</organism>
<accession>A0AAV2HRA4</accession>
<protein>
    <submittedName>
        <fullName evidence="1">Uncharacterized protein</fullName>
    </submittedName>
</protein>
<dbReference type="EMBL" id="CAXITT010000225">
    <property type="protein sequence ID" value="CAL1536264.1"/>
    <property type="molecule type" value="Genomic_DNA"/>
</dbReference>